<reference evidence="6" key="2">
    <citation type="submission" date="2023-05" db="EMBL/GenBank/DDBJ databases">
        <authorList>
            <consortium name="Lawrence Berkeley National Laboratory"/>
            <person name="Steindorff A."/>
            <person name="Hensen N."/>
            <person name="Bonometti L."/>
            <person name="Westerberg I."/>
            <person name="Brannstrom I.O."/>
            <person name="Guillou S."/>
            <person name="Cros-Aarteil S."/>
            <person name="Calhoun S."/>
            <person name="Haridas S."/>
            <person name="Kuo A."/>
            <person name="Mondo S."/>
            <person name="Pangilinan J."/>
            <person name="Riley R."/>
            <person name="Labutti K."/>
            <person name="Andreopoulos B."/>
            <person name="Lipzen A."/>
            <person name="Chen C."/>
            <person name="Yanf M."/>
            <person name="Daum C."/>
            <person name="Ng V."/>
            <person name="Clum A."/>
            <person name="Ohm R."/>
            <person name="Martin F."/>
            <person name="Silar P."/>
            <person name="Natvig D."/>
            <person name="Lalanne C."/>
            <person name="Gautier V."/>
            <person name="Ament-Velasquez S.L."/>
            <person name="Kruys A."/>
            <person name="Hutchinson M.I."/>
            <person name="Powell A.J."/>
            <person name="Barry K."/>
            <person name="Miller A.N."/>
            <person name="Grigoriev I.V."/>
            <person name="Debuchy R."/>
            <person name="Gladieux P."/>
            <person name="Thoren M.H."/>
            <person name="Johannesson H."/>
        </authorList>
    </citation>
    <scope>NUCLEOTIDE SEQUENCE</scope>
    <source>
        <strain evidence="6">CBS 538.74</strain>
    </source>
</reference>
<feature type="region of interest" description="Disordered" evidence="4">
    <location>
        <begin position="92"/>
        <end position="118"/>
    </location>
</feature>
<feature type="domain" description="Carrier" evidence="5">
    <location>
        <begin position="18"/>
        <end position="93"/>
    </location>
</feature>
<dbReference type="Gene3D" id="3.30.300.30">
    <property type="match status" value="4"/>
</dbReference>
<dbReference type="InterPro" id="IPR020845">
    <property type="entry name" value="AMP-binding_CS"/>
</dbReference>
<keyword evidence="3" id="KW-0436">Ligase</keyword>
<dbReference type="InterPro" id="IPR000873">
    <property type="entry name" value="AMP-dep_synth/lig_dom"/>
</dbReference>
<dbReference type="FunFam" id="1.10.1200.10:FF:000005">
    <property type="entry name" value="Nonribosomal peptide synthetase 1"/>
    <property type="match status" value="1"/>
</dbReference>
<dbReference type="Gene3D" id="3.30.559.10">
    <property type="entry name" value="Chloramphenicol acetyltransferase-like domain"/>
    <property type="match status" value="5"/>
</dbReference>
<dbReference type="InterPro" id="IPR020806">
    <property type="entry name" value="PKS_PP-bd"/>
</dbReference>
<feature type="domain" description="Carrier" evidence="5">
    <location>
        <begin position="2260"/>
        <end position="2336"/>
    </location>
</feature>
<dbReference type="GO" id="GO:0005737">
    <property type="term" value="C:cytoplasm"/>
    <property type="evidence" value="ECO:0007669"/>
    <property type="project" value="TreeGrafter"/>
</dbReference>
<evidence type="ECO:0000256" key="3">
    <source>
        <dbReference type="ARBA" id="ARBA00022598"/>
    </source>
</evidence>
<dbReference type="InterPro" id="IPR023213">
    <property type="entry name" value="CAT-like_dom_sf"/>
</dbReference>
<dbReference type="NCBIfam" id="TIGR01733">
    <property type="entry name" value="AA-adenyl-dom"/>
    <property type="match status" value="4"/>
</dbReference>
<dbReference type="PANTHER" id="PTHR45527">
    <property type="entry name" value="NONRIBOSOMAL PEPTIDE SYNTHETASE"/>
    <property type="match status" value="1"/>
</dbReference>
<dbReference type="PROSITE" id="PS00012">
    <property type="entry name" value="PHOSPHOPANTETHEINE"/>
    <property type="match status" value="3"/>
</dbReference>
<dbReference type="Gene3D" id="3.30.559.30">
    <property type="entry name" value="Nonribosomal peptide synthetase, condensation domain"/>
    <property type="match status" value="5"/>
</dbReference>
<feature type="domain" description="Carrier" evidence="5">
    <location>
        <begin position="3393"/>
        <end position="3469"/>
    </location>
</feature>
<feature type="region of interest" description="Disordered" evidence="4">
    <location>
        <begin position="2158"/>
        <end position="2179"/>
    </location>
</feature>
<keyword evidence="1" id="KW-0596">Phosphopantetheine</keyword>
<name>A0AAN6VSJ1_9PEZI</name>
<proteinExistence type="predicted"/>
<accession>A0AAN6VSJ1</accession>
<dbReference type="GO" id="GO:0043041">
    <property type="term" value="P:amino acid activation for nonribosomal peptide biosynthetic process"/>
    <property type="evidence" value="ECO:0007669"/>
    <property type="project" value="TreeGrafter"/>
</dbReference>
<evidence type="ECO:0000256" key="4">
    <source>
        <dbReference type="SAM" id="MobiDB-lite"/>
    </source>
</evidence>
<dbReference type="Pfam" id="PF00550">
    <property type="entry name" value="PP-binding"/>
    <property type="match status" value="4"/>
</dbReference>
<dbReference type="InterPro" id="IPR042099">
    <property type="entry name" value="ANL_N_sf"/>
</dbReference>
<evidence type="ECO:0000313" key="7">
    <source>
        <dbReference type="Proteomes" id="UP001302745"/>
    </source>
</evidence>
<dbReference type="PANTHER" id="PTHR45527:SF16">
    <property type="entry name" value="NONRIBOSOMAL PEPTIDE SYNTHASE ATNA-RELATED"/>
    <property type="match status" value="1"/>
</dbReference>
<dbReference type="FunFam" id="3.30.300.30:FF:000015">
    <property type="entry name" value="Nonribosomal peptide synthase SidD"/>
    <property type="match status" value="4"/>
</dbReference>
<organism evidence="6 7">
    <name type="scientific">Chaetomidium leptoderma</name>
    <dbReference type="NCBI Taxonomy" id="669021"/>
    <lineage>
        <taxon>Eukaryota</taxon>
        <taxon>Fungi</taxon>
        <taxon>Dikarya</taxon>
        <taxon>Ascomycota</taxon>
        <taxon>Pezizomycotina</taxon>
        <taxon>Sordariomycetes</taxon>
        <taxon>Sordariomycetidae</taxon>
        <taxon>Sordariales</taxon>
        <taxon>Chaetomiaceae</taxon>
        <taxon>Chaetomidium</taxon>
    </lineage>
</organism>
<evidence type="ECO:0000259" key="5">
    <source>
        <dbReference type="PROSITE" id="PS50075"/>
    </source>
</evidence>
<feature type="domain" description="Carrier" evidence="5">
    <location>
        <begin position="1115"/>
        <end position="1191"/>
    </location>
</feature>
<dbReference type="GO" id="GO:0016874">
    <property type="term" value="F:ligase activity"/>
    <property type="evidence" value="ECO:0007669"/>
    <property type="project" value="UniProtKB-KW"/>
</dbReference>
<gene>
    <name evidence="6" type="ORF">C8A00DRAFT_31481</name>
</gene>
<dbReference type="InterPro" id="IPR045851">
    <property type="entry name" value="AMP-bd_C_sf"/>
</dbReference>
<protein>
    <recommendedName>
        <fullName evidence="5">Carrier domain-containing protein</fullName>
    </recommendedName>
</protein>
<dbReference type="InterPro" id="IPR010071">
    <property type="entry name" value="AA_adenyl_dom"/>
</dbReference>
<dbReference type="Gene3D" id="1.10.1200.10">
    <property type="entry name" value="ACP-like"/>
    <property type="match status" value="4"/>
</dbReference>
<dbReference type="GO" id="GO:0031177">
    <property type="term" value="F:phosphopantetheine binding"/>
    <property type="evidence" value="ECO:0007669"/>
    <property type="project" value="InterPro"/>
</dbReference>
<dbReference type="CDD" id="cd19542">
    <property type="entry name" value="CT_NRPS-like"/>
    <property type="match status" value="1"/>
</dbReference>
<dbReference type="Pfam" id="PF00668">
    <property type="entry name" value="Condensation"/>
    <property type="match status" value="5"/>
</dbReference>
<keyword evidence="7" id="KW-1185">Reference proteome</keyword>
<dbReference type="Pfam" id="PF00501">
    <property type="entry name" value="AMP-binding"/>
    <property type="match status" value="4"/>
</dbReference>
<dbReference type="SUPFAM" id="SSF56801">
    <property type="entry name" value="Acetyl-CoA synthetase-like"/>
    <property type="match status" value="4"/>
</dbReference>
<dbReference type="InterPro" id="IPR001242">
    <property type="entry name" value="Condensation_dom"/>
</dbReference>
<feature type="domain" description="Carrier" evidence="5">
    <location>
        <begin position="4531"/>
        <end position="4604"/>
    </location>
</feature>
<evidence type="ECO:0000256" key="2">
    <source>
        <dbReference type="ARBA" id="ARBA00022553"/>
    </source>
</evidence>
<dbReference type="SUPFAM" id="SSF52777">
    <property type="entry name" value="CoA-dependent acyltransferases"/>
    <property type="match status" value="10"/>
</dbReference>
<dbReference type="InterPro" id="IPR009081">
    <property type="entry name" value="PP-bd_ACP"/>
</dbReference>
<feature type="compositionally biased region" description="Acidic residues" evidence="4">
    <location>
        <begin position="2161"/>
        <end position="2172"/>
    </location>
</feature>
<dbReference type="FunFam" id="3.40.50.12780:FF:000014">
    <property type="entry name" value="Nonribosomal peptide synthetase 1"/>
    <property type="match status" value="2"/>
</dbReference>
<dbReference type="CDD" id="cd19545">
    <property type="entry name" value="FUM14_C_NRPS-like"/>
    <property type="match status" value="3"/>
</dbReference>
<reference evidence="6" key="1">
    <citation type="journal article" date="2023" name="Mol. Phylogenet. Evol.">
        <title>Genome-scale phylogeny and comparative genomics of the fungal order Sordariales.</title>
        <authorList>
            <person name="Hensen N."/>
            <person name="Bonometti L."/>
            <person name="Westerberg I."/>
            <person name="Brannstrom I.O."/>
            <person name="Guillou S."/>
            <person name="Cros-Aarteil S."/>
            <person name="Calhoun S."/>
            <person name="Haridas S."/>
            <person name="Kuo A."/>
            <person name="Mondo S."/>
            <person name="Pangilinan J."/>
            <person name="Riley R."/>
            <person name="LaButti K."/>
            <person name="Andreopoulos B."/>
            <person name="Lipzen A."/>
            <person name="Chen C."/>
            <person name="Yan M."/>
            <person name="Daum C."/>
            <person name="Ng V."/>
            <person name="Clum A."/>
            <person name="Steindorff A."/>
            <person name="Ohm R.A."/>
            <person name="Martin F."/>
            <person name="Silar P."/>
            <person name="Natvig D.O."/>
            <person name="Lalanne C."/>
            <person name="Gautier V."/>
            <person name="Ament-Velasquez S.L."/>
            <person name="Kruys A."/>
            <person name="Hutchinson M.I."/>
            <person name="Powell A.J."/>
            <person name="Barry K."/>
            <person name="Miller A.N."/>
            <person name="Grigoriev I.V."/>
            <person name="Debuchy R."/>
            <person name="Gladieux P."/>
            <person name="Hiltunen Thoren M."/>
            <person name="Johannesson H."/>
        </authorList>
    </citation>
    <scope>NUCLEOTIDE SEQUENCE</scope>
    <source>
        <strain evidence="6">CBS 538.74</strain>
    </source>
</reference>
<dbReference type="PROSITE" id="PS00455">
    <property type="entry name" value="AMP_BINDING"/>
    <property type="match status" value="4"/>
</dbReference>
<dbReference type="EMBL" id="MU856883">
    <property type="protein sequence ID" value="KAK4155640.1"/>
    <property type="molecule type" value="Genomic_DNA"/>
</dbReference>
<keyword evidence="2" id="KW-0597">Phosphoprotein</keyword>
<dbReference type="SUPFAM" id="SSF47336">
    <property type="entry name" value="ACP-like"/>
    <property type="match status" value="4"/>
</dbReference>
<dbReference type="SMART" id="SM00823">
    <property type="entry name" value="PKS_PP"/>
    <property type="match status" value="4"/>
</dbReference>
<dbReference type="CDD" id="cd05918">
    <property type="entry name" value="A_NRPS_SidN3_like"/>
    <property type="match status" value="4"/>
</dbReference>
<dbReference type="Gene3D" id="3.40.50.12780">
    <property type="entry name" value="N-terminal domain of ligase-like"/>
    <property type="match status" value="4"/>
</dbReference>
<dbReference type="NCBIfam" id="NF003417">
    <property type="entry name" value="PRK04813.1"/>
    <property type="match status" value="4"/>
</dbReference>
<evidence type="ECO:0000313" key="6">
    <source>
        <dbReference type="EMBL" id="KAK4155640.1"/>
    </source>
</evidence>
<dbReference type="InterPro" id="IPR036736">
    <property type="entry name" value="ACP-like_sf"/>
</dbReference>
<dbReference type="Proteomes" id="UP001302745">
    <property type="component" value="Unassembled WGS sequence"/>
</dbReference>
<dbReference type="InterPro" id="IPR006162">
    <property type="entry name" value="Ppantetheine_attach_site"/>
</dbReference>
<evidence type="ECO:0000256" key="1">
    <source>
        <dbReference type="ARBA" id="ARBA00022450"/>
    </source>
</evidence>
<dbReference type="GO" id="GO:0044550">
    <property type="term" value="P:secondary metabolite biosynthetic process"/>
    <property type="evidence" value="ECO:0007669"/>
    <property type="project" value="TreeGrafter"/>
</dbReference>
<sequence>MAPFLDHGPAELQQDDVHSLRLLLEGFASRALEITPRKLRKQSHKTWLELGGDSLTAVNFMGFCHEAGIDVDIPEVFLSDSLDELLHRIAQSHQNRKSASNEEDVENGDQGNSHHHHYRLPEDGPLLDILRGHGPLHEVQGVGPCSPMQENFIALQKIDPRAYQLRLTARIAFTNPAVVLTTDLVGKSWLAVVRRHAALRTMFVESVDRPGRFDQVVWKNINPQISVLPLSAAEDKKADYDSEFPHHLILAQAPDNKVFVKLSVSHAVMDGVSIEILFRDLFRALAGSLPADEEPLQFGDFLQAQQPDTSPESLSYWSRYMAAAEGTFLSSTSSKKSPTGLYSIDQEIPIRPELAQNLSGQFNATLVNACQVAYALVLRCYTGANNVCFSYTTSGRQKRVKGLHDAVGAFVNTLPCRVDFGETTTVAEALGRTQSDFLDSLPYQGASLTDKQGMSGASVRQLGDSLLSFFGGLPETELSKAGFALDVVSWEAPSDYNYTLMIGIHQHKLELRFNVWESLTCREDGLNMVQLFRDSLDFVLQHTSKPYSDFVGLTMRDQSKILASNGSPPAIVHNCVHEQVWAVTQRQPNAPAICAWDGELTYSELESSARRLAAHLIRLDVKLEMKVGLCMDKSRWVPVAMLAVLQAGGAVVPLGSQQPPNRIRTIARNAGFTVLLTDHVHSKRLEGIVSQTVEVNAILLDKLPPPPKAADPTWPGITPDNAGWVVYTSGSTGVPKGVVLQHKALCTPMHAQAARYGMGPWTRALQFSAHTFDITIKDFFTTLSFGGCVCIPSEIQRVNDLGMVIKTFGVTFATLTPTVTSLLDPRDLPTLSTIVGTGEALKPAVVQSWLEEGRVKWFNAYGPSECSHTSTINGPITRAEDAPNVGFPALNCLWVTDPLDFNRLTPIGAVGELLIEGPIAREYLHDPIKTAASFVVDPGFVGRLGLTPGRRMYRTGDLVRQNKDGSLTYLGRRDTQIKIRGQRVEVREIESRISQSLPGNPPVCVDLVQPQGSDLTASMLFAAIDMHNEVASQGGTAPATLCEPSESLRERLQNLHSRLVDELPLYMVPSHLVPFAVLPTNASGKQDRQATRAILERLTEHELAVFKRTDAAKGTISTETEKSLQAIWAEVLGRPASTIGSNDHFLQLGGDSVVAMRMVAIARRNNVSLSVADIVNHPRLVDLAQIVDGYGHMAEKAAKEDSVPFELWDGFLSASTEEQERRLLGVASQCQIPPSHVIDVYPASPLQEGLMAMTSQEPGTYVAQQVFRLDPEVDLEHFQMAWAKVSSSLAILRTRIVYTTDSGSAQAVTRDAPRWTTATSDLSTFLEQDRTASFSYGTPLHRFAIIHDSTSSTETDRGRSERYFAWTAHHSAYDGETITRTLKMLAQVYQGGSCDAVTPVTRFIRYLGRQIGQNEGGWERTKAYWQKELENAQLTRFPESPSPTYRPFADGVLRHRFEQPSGQGTARVSLAILLRAAWALVVSSRTGSTEAMLAVVLSGRDAPVFGIEGVVAPTITTVPTRIQIDRKKSVPDFLSSIDSQNKDMAPYSQFGLANVRREVPDLGHDFDPGHLFAVHIGGTPPEDITAAQVLGLERMTGERQNFEGYALVVECMLDTSGSGSDSIEIEVHFDKNVVSPARAVALVSQLEHITRELEPYNHPDATLTAAQRDTTISSLDLIAPGDKEKLLSWNLPPPDPVQVTLVELFREQSRKTPQAQAICARGRNLTYSQLDAAAGRLAQHLISLGVGPEMLVGVCMDKSEFAIVSMLAISWAGGAVVPLGIQFSDSRIQGLVADAEISVALVDSAQAKRFSSLVPHPIVVNASLLDLLPPLAAQRTGAAALPRASPGNPAWVIFTSGSTGTPKGVVLEHQALCSGVLANGARYGVTSSTRTFQFSAFTFDVSITDIWTTLAYGGCICMPSEQDRTDGVVAAMNDFAVTLAVLTPTVTSLLDPGSVPASLDTIVFVGEAIKPAAVEPWLGRVKNLFNGYGPAECSIYSVINGPILRAEDAPIIGSNLSNRLWVTSPHDHNSLVPIGASGELLIEGPALARSYLHDPAKTAKSFVVDPSFTSSLHLPPGRRMYRTGDLVRQNPDDGLLVCLGRIDTQIKIRGQRVEVGEIESHIVRLKPEIQHACVDLVRLQNASETMLLAAVELQISRPSDEADESDAEDEDSRQDSFTGAISRASPRLNAVLGELRSGLVQVLPLYMVPTHIVPMKLPVNASGKLDRRATRTILEHLGREELRAFADDARKTTMVDRMLSETEEQLLLLWAQVLRLPAEEIQGADHDFFELGGDSVSAMRLVAAAQAAPRPMRLGVMQILKNPRLVDMARVASEHSATAARAEAADPAPFELWNGFIDAEADKQKERLAALAEQCQDVAGPDEIVDVYPSTSLQEGLMAITSKQTSAYVAQQVFRLGPDVDVSRLQRAWEVLSSKLAILRTRIVYTAQGSVQVVLQKAPQWEFASDLRGYLAQDQSQPFTYGTPLHRQAIIADSETNDRYFVWTVHHAAYDGWSLLLVLRMLVRLYQGDEGSESFTETPIPRFIKYLQQTDEHAMEAYWRGQLEDAQLTRFPQLPSPTYQPHAGCVVQTRLHGFSEKYRSDNATSGTNGTTVSLGALLQAAWAVTVATYTGSNEALVNVALSGRDAPVQDIANVVGPTLTTVPVRIKINKEQSVGEFLVAVAQQAKDMAPFAHVGLHRIRNAVPGLGSDFDAGHLFIIQPALTDSDSPGLEVIGLEQDNTVVAESAESRDFGGYALAVDCTVNADSVDVEIRYDSKVLPQPRATALLSQFEHTVRQLEAHAAGSRKTLTMADLDIFSPADADMVRTWNQHTPPAKQACIHELIQRMVDKNPASPAVDAWDGEFSYAALGAAARRLAHHLVSHCGVGPEVTVGLCMDKSRWAVVSILSILMAGGVVVPLGVQQPLTRIETIARDSKTSTILVDLAQTRRLARLHGDASTSPPPRLLVVDAAFLSRLPALPVASTTTPVCDSVSPDNAAWIVYTSGSTGVPKGVVLEHKALCSSFHAHGPRVGFGPDTRALQFSAYTFDNCIEDILSVLTVGGCVCVPSEDQRLNALTDTICRMNVNLLNATPTVASLIQPTDVPLLKTLLLGGETVYPAVVQQWLGHAKIINTYGPAECSVDVACSVPMKQPSDAYTIGFPLDVCFWVTSASDYNRLVPVGAPGELLIEGPHLGRGYLNDADKTAKAFVWDPDFVTRLGLSTGRRMYRTGDLVQQNADGSLIHLGRIDTQIKIRGQRVETGEIESSIVRIQREVRVACVDLVRLSDHAASGEPMLVAAIEIGEFGRDENDKKNSDETVRQPTDALGAMIRNLRAELLLVLPRYMVPQFVPMTSLPLNPSSKLDRRATRAILGRLSRDQLGAFEKSAAESAEDLRTLSPLEDQLGRLWSEVLGCSPREIGAHAHFVQLGGDSVTAMRLVAAAQGVGMRIGVADILQNPRLSDLARVAENYSATRGVEQDDDPAPFELWKGFVDADAEGQKQWLSEIAERCDVAPTDIEDIYPATPLQEGLMAVTAQQPGAYVAQHVFRIRPEVDVTRFKESWSKLMDALTILRTRIVYHTARSGSGSGSVQVVVRRALDWNEADGLQTYLAKDKALPFAYGTTLNRLAIVDSGVKTEPKYFVWTQHHSGYDGYQIALTLNILAQLYQDGGGLPLPRPPPVPRFIKYLQRTNKEQAAAYWRQQLQDAHLTRFPLLPHPLYHPHADGLLKQRVVLSRSSGSGRPRAGAAPIAILLRAAWAITVAAYTGSTEATSTVALAGRDIAVLDIGNAVVPTLATVPMRTRLHDGTQLVSDLLAAMGRETDEMRPFLHTGMQHIRAAVPGLGLDFDPGHLFLVQPSMGDKDKDPLEAIGLEEVHATDKADFGGYALAVQCTVNPDRTVDVELRYDSGVLRTPMADALLSQFEHVIQQLETHGNTAVRDLDLLKPADVERIRAWNQPVLRATPNQSCIHDLVQTMVDRQPHAQAVVSWDGELSYAALSTAASRLAHHLVGLGVGPEVTVGVCMDKSLWAMVAMLAILQAGGVVVALGTQHPLSRVKTIVADAGMRLSLVDKAQAKRLQSQGVASLGLSVLVVDQSLVEQLPAHHTTPPRTGVNPDNAAWIVYTSGSTGTPKGVVLQHQALCTGIMGHGTLFGNNTNTRALQFASHTFGVVLEDMFTTLIFGGCTCIPSEDQRMHMSELVGAMRQMHVNFVNLTATVASLIDPRDVPEVETVVLGGEAVTPAVVEMWAKHVKVLNAYGQSECSVESVINSLVEHGRDAANIGLPIAGSAAWVVDPSNYNRLVPVGAPGELLIQGPLLARGYLNDAEKTAACFVSDPGFLAQLGFGLAAQDDACTGRMYRTGDLVQQNEDGSLVYLGRRDAQIKVRGQRVEPGEIESRIVQVHPAISLASVDLARPRDAPASADPVLVAAVELQELQQEQGGDYDDNKDAGWPSTVRLPTQHLTAMIQEIRAALLQELPAYMIPSYFVPMASHLPVNASNKIDRRATRAILESLSRDQLGAFNNRASSDLNRALSATEEQLRAVYAEVLGCLASTIGPDDPFTELGGDSVAAMHVVGMCRQRGMIISVRDVLQKQSISALSGCVMTKAEDEDNGLNGAPADESSSAVTDIQEWMLNYHVARPDVGMTWFALDAPGPLVDSERMADACRKLFTTVEALHTGFVHEDGKWKRVVLSGFQPDVQTYTANNGTIDEWTEDYIQREGSNPIEPGRPLAAIAICTTPGEHRVLVRLSHAIYDGMCLRRFWSTLSDLYRNGQVKKMASFSQYVAHVEKRRTPEAARYWTNLLQGATMTPIGHTNTTTPQDNYVWRAGVLGPKTIHLGRNLPTGLTCANVVKAAWALVLARHAKRNDVVFIDLVSGRAGIDPSVTDALGCCSTPLPVRVRLDPSSTYAALVAAVQAQQLDSIPYETFGLGRITQACTDWAAGTAGTSWINHVPARIRGSEVEIGGTGYVLSQPRQEEQNWTFSEARVSWTQAGDVLEFSLVYAVDRVDEQVARRLYEGVVSAIEQILTSPQALIGSRLWEEL</sequence>
<dbReference type="PROSITE" id="PS50075">
    <property type="entry name" value="CARRIER"/>
    <property type="match status" value="5"/>
</dbReference>
<comment type="caution">
    <text evidence="6">The sequence shown here is derived from an EMBL/GenBank/DDBJ whole genome shotgun (WGS) entry which is preliminary data.</text>
</comment>